<reference evidence="4 5" key="1">
    <citation type="journal article" date="2023" name="J. Hered.">
        <title>Chromosome-level genome of the wood stork (Mycteria americana) provides insight into avian chromosome evolution.</title>
        <authorList>
            <person name="Flamio R. Jr."/>
            <person name="Ramstad K.M."/>
        </authorList>
    </citation>
    <scope>NUCLEOTIDE SEQUENCE [LARGE SCALE GENOMIC DNA]</scope>
    <source>
        <strain evidence="4">JAX WOST 10</strain>
    </source>
</reference>
<dbReference type="PANTHER" id="PTHR14362:SF2">
    <property type="entry name" value="COILED-COIL DOMAIN-CONTAINING PROTEIN 81"/>
    <property type="match status" value="1"/>
</dbReference>
<organism evidence="4 5">
    <name type="scientific">Mycteria americana</name>
    <name type="common">Wood stork</name>
    <dbReference type="NCBI Taxonomy" id="33587"/>
    <lineage>
        <taxon>Eukaryota</taxon>
        <taxon>Metazoa</taxon>
        <taxon>Chordata</taxon>
        <taxon>Craniata</taxon>
        <taxon>Vertebrata</taxon>
        <taxon>Euteleostomi</taxon>
        <taxon>Archelosauria</taxon>
        <taxon>Archosauria</taxon>
        <taxon>Dinosauria</taxon>
        <taxon>Saurischia</taxon>
        <taxon>Theropoda</taxon>
        <taxon>Coelurosauria</taxon>
        <taxon>Aves</taxon>
        <taxon>Neognathae</taxon>
        <taxon>Neoaves</taxon>
        <taxon>Aequornithes</taxon>
        <taxon>Ciconiiformes</taxon>
        <taxon>Ciconiidae</taxon>
        <taxon>Mycteria</taxon>
    </lineage>
</organism>
<evidence type="ECO:0000259" key="2">
    <source>
        <dbReference type="Pfam" id="PF14908"/>
    </source>
</evidence>
<dbReference type="AlphaFoldDB" id="A0AAN7MWF4"/>
<feature type="region of interest" description="Disordered" evidence="1">
    <location>
        <begin position="432"/>
        <end position="458"/>
    </location>
</feature>
<keyword evidence="5" id="KW-1185">Reference proteome</keyword>
<evidence type="ECO:0000313" key="5">
    <source>
        <dbReference type="Proteomes" id="UP001333110"/>
    </source>
</evidence>
<dbReference type="Pfam" id="PF14908">
    <property type="entry name" value="HU-CCDC81_euk_1"/>
    <property type="match status" value="1"/>
</dbReference>
<dbReference type="PANTHER" id="PTHR14362">
    <property type="entry name" value="COILED-COIL DOMAIN-CONTAINING PROTEIN 81"/>
    <property type="match status" value="1"/>
</dbReference>
<feature type="compositionally biased region" description="Basic and acidic residues" evidence="1">
    <location>
        <begin position="432"/>
        <end position="443"/>
    </location>
</feature>
<name>A0AAN7MWF4_MYCAM</name>
<gene>
    <name evidence="4" type="ORF">QYF61_019256</name>
</gene>
<protein>
    <submittedName>
        <fullName evidence="4">Uncharacterized protein</fullName>
    </submittedName>
</protein>
<evidence type="ECO:0000259" key="3">
    <source>
        <dbReference type="Pfam" id="PF18289"/>
    </source>
</evidence>
<sequence length="629" mass="67832">MSSNVAVATKERLASVRGTQMDFWDGMEHTFMMPSITAEERTAVWDAVAGYVQEQLLLHKGVRIPTLGSFDAVPKRVQVGAEVVTIRKPVFHLARNLALVHNLMDNKAYLPGNKELEPLKYAKVAAAASVSRCKVEGCIQGTTSLLSHCLGKGHNVALILKDIGLLLIEGTKVQMKFYYDFLQRLSGKQNLEKVIFKDMASRSGQARATALPTLTAQYSSSIELLSHAEDVLPYLGSSITEFLSHVEDVLPLLGSSIIEFLRHVEDILPSLGSSSTEFLGHVEDVLPSLGSSSIEFLGHVEDVLPSLGSSITEFLSHAEDVLLPLGSSITEFLSHAEDILPSLGSSIIEFLSHVEDILPSSCSSIAGPPAAGHGGVPAAPRGLTDFLWPCHHLPQVSTLAAGAAGRCRPSRFEMAFVPKPPPRALLETLRRVPGEEQQRRREGLPPLGPGRREMTPQNCPGHLPGITRLLRPNLALVMNSPNHAGNGEPGQEAVPGRAPGCDGGCEGSRTALSDVSGRGPSTPTCRRGRQRHSAALLTSSLLPGSSEISRFSFSCYSKLDEQRDPTVLGIHGAEEEEKVWGQVRLELWHLHGVILPRAVGDAPSLETSRVRLEGALSDLQRSLPTHATL</sequence>
<feature type="domain" description="CCDC81 HU" evidence="3">
    <location>
        <begin position="116"/>
        <end position="188"/>
    </location>
</feature>
<feature type="region of interest" description="Disordered" evidence="1">
    <location>
        <begin position="511"/>
        <end position="530"/>
    </location>
</feature>
<dbReference type="GO" id="GO:0005815">
    <property type="term" value="C:microtubule organizing center"/>
    <property type="evidence" value="ECO:0007669"/>
    <property type="project" value="TreeGrafter"/>
</dbReference>
<evidence type="ECO:0000313" key="4">
    <source>
        <dbReference type="EMBL" id="KAK4805312.1"/>
    </source>
</evidence>
<dbReference type="EMBL" id="JAUNZN010000124">
    <property type="protein sequence ID" value="KAK4805312.1"/>
    <property type="molecule type" value="Genomic_DNA"/>
</dbReference>
<comment type="caution">
    <text evidence="4">The sequence shown here is derived from an EMBL/GenBank/DDBJ whole genome shotgun (WGS) entry which is preliminary data.</text>
</comment>
<proteinExistence type="predicted"/>
<evidence type="ECO:0000256" key="1">
    <source>
        <dbReference type="SAM" id="MobiDB-lite"/>
    </source>
</evidence>
<dbReference type="Proteomes" id="UP001333110">
    <property type="component" value="Unassembled WGS sequence"/>
</dbReference>
<dbReference type="InterPro" id="IPR026295">
    <property type="entry name" value="CCD81"/>
</dbReference>
<dbReference type="InterPro" id="IPR028034">
    <property type="entry name" value="HU-CCDC81"/>
</dbReference>
<feature type="domain" description="CCDC81 HU" evidence="2">
    <location>
        <begin position="33"/>
        <end position="103"/>
    </location>
</feature>
<dbReference type="Pfam" id="PF18289">
    <property type="entry name" value="HU-CCDC81_euk_2"/>
    <property type="match status" value="1"/>
</dbReference>
<accession>A0AAN7MWF4</accession>
<dbReference type="InterPro" id="IPR040673">
    <property type="entry name" value="CCDC81_HU_dom_2"/>
</dbReference>